<reference evidence="5 6" key="1">
    <citation type="submission" date="2018-06" db="EMBL/GenBank/DDBJ databases">
        <title>Comparative genomics of downy mildews reveals potential adaptations to biotrophy.</title>
        <authorList>
            <person name="Fletcher K."/>
            <person name="Klosterman S.J."/>
            <person name="Derevnina L."/>
            <person name="Martin F."/>
            <person name="Koike S."/>
            <person name="Reyes Chin-Wo S."/>
            <person name="Mou B."/>
            <person name="Michelmore R."/>
        </authorList>
    </citation>
    <scope>NUCLEOTIDE SEQUENCE [LARGE SCALE GENOMIC DNA]</scope>
    <source>
        <strain evidence="4 6">R13</strain>
        <strain evidence="3 5">R14</strain>
    </source>
</reference>
<dbReference type="Proteomes" id="UP000282087">
    <property type="component" value="Unassembled WGS sequence"/>
</dbReference>
<gene>
    <name evidence="4" type="ORF">DD237_005959</name>
    <name evidence="3" type="ORF">DD238_001698</name>
</gene>
<dbReference type="AlphaFoldDB" id="A0A3M6VSJ9"/>
<evidence type="ECO:0000313" key="6">
    <source>
        <dbReference type="Proteomes" id="UP000286097"/>
    </source>
</evidence>
<dbReference type="EMBL" id="QLLG01000015">
    <property type="protein sequence ID" value="RMX69734.1"/>
    <property type="molecule type" value="Genomic_DNA"/>
</dbReference>
<dbReference type="VEuPathDB" id="FungiDB:DD237_005959"/>
<keyword evidence="2" id="KW-0472">Membrane</keyword>
<keyword evidence="5" id="KW-1185">Reference proteome</keyword>
<feature type="transmembrane region" description="Helical" evidence="2">
    <location>
        <begin position="20"/>
        <end position="38"/>
    </location>
</feature>
<evidence type="ECO:0000313" key="3">
    <source>
        <dbReference type="EMBL" id="RMX69734.1"/>
    </source>
</evidence>
<feature type="region of interest" description="Disordered" evidence="1">
    <location>
        <begin position="76"/>
        <end position="96"/>
    </location>
</feature>
<keyword evidence="2" id="KW-0812">Transmembrane</keyword>
<protein>
    <submittedName>
        <fullName evidence="3">Uncharacterized protein</fullName>
    </submittedName>
</protein>
<dbReference type="EMBL" id="QKXF01000119">
    <property type="protein sequence ID" value="RQM16394.1"/>
    <property type="molecule type" value="Genomic_DNA"/>
</dbReference>
<feature type="compositionally biased region" description="Basic residues" evidence="1">
    <location>
        <begin position="85"/>
        <end position="96"/>
    </location>
</feature>
<dbReference type="Proteomes" id="UP000286097">
    <property type="component" value="Unassembled WGS sequence"/>
</dbReference>
<evidence type="ECO:0000313" key="4">
    <source>
        <dbReference type="EMBL" id="RQM16394.1"/>
    </source>
</evidence>
<name>A0A3M6VSJ9_9STRA</name>
<evidence type="ECO:0000256" key="2">
    <source>
        <dbReference type="SAM" id="Phobius"/>
    </source>
</evidence>
<organism evidence="3 5">
    <name type="scientific">Peronospora effusa</name>
    <dbReference type="NCBI Taxonomy" id="542832"/>
    <lineage>
        <taxon>Eukaryota</taxon>
        <taxon>Sar</taxon>
        <taxon>Stramenopiles</taxon>
        <taxon>Oomycota</taxon>
        <taxon>Peronosporomycetes</taxon>
        <taxon>Peronosporales</taxon>
        <taxon>Peronosporaceae</taxon>
        <taxon>Peronospora</taxon>
    </lineage>
</organism>
<comment type="caution">
    <text evidence="3">The sequence shown here is derived from an EMBL/GenBank/DDBJ whole genome shotgun (WGS) entry which is preliminary data.</text>
</comment>
<evidence type="ECO:0000256" key="1">
    <source>
        <dbReference type="SAM" id="MobiDB-lite"/>
    </source>
</evidence>
<keyword evidence="2" id="KW-1133">Transmembrane helix</keyword>
<accession>A0A3M6VSJ9</accession>
<sequence length="96" mass="11628">MHEKVSTISMMLWRSVQNVLETYGWKLLVAAFLFYVGYRRYRKFTEHRRHQRILAGANDPERVAILKRETARVRDKQQQEMQAKFTKRKAKGQKRM</sequence>
<evidence type="ECO:0000313" key="5">
    <source>
        <dbReference type="Proteomes" id="UP000282087"/>
    </source>
</evidence>
<proteinExistence type="predicted"/>